<feature type="region of interest" description="Disordered" evidence="4">
    <location>
        <begin position="602"/>
        <end position="638"/>
    </location>
</feature>
<dbReference type="InterPro" id="IPR036249">
    <property type="entry name" value="Thioredoxin-like_sf"/>
</dbReference>
<reference evidence="7" key="1">
    <citation type="submission" date="2021-09" db="EMBL/GenBank/DDBJ databases">
        <authorList>
            <consortium name="Pathogen Informatics"/>
        </authorList>
    </citation>
    <scope>NUCLEOTIDE SEQUENCE</scope>
</reference>
<dbReference type="InterPro" id="IPR001158">
    <property type="entry name" value="DIX"/>
</dbReference>
<evidence type="ECO:0000313" key="7">
    <source>
        <dbReference type="EMBL" id="CAG9538704.1"/>
    </source>
</evidence>
<dbReference type="PROSITE" id="PS50132">
    <property type="entry name" value="RGS"/>
    <property type="match status" value="1"/>
</dbReference>
<dbReference type="InterPro" id="IPR033468">
    <property type="entry name" value="Metaxin_GST"/>
</dbReference>
<dbReference type="CDD" id="cd03193">
    <property type="entry name" value="GST_C_Metaxin"/>
    <property type="match status" value="1"/>
</dbReference>
<dbReference type="PANTHER" id="PTHR12289">
    <property type="entry name" value="METAXIN RELATED"/>
    <property type="match status" value="1"/>
</dbReference>
<dbReference type="SFLD" id="SFLDG01200">
    <property type="entry name" value="SUF1.1"/>
    <property type="match status" value="1"/>
</dbReference>
<comment type="similarity">
    <text evidence="1">Belongs to the FAX family.</text>
</comment>
<protein>
    <submittedName>
        <fullName evidence="7">Uncharacterized protein</fullName>
    </submittedName>
</protein>
<dbReference type="Pfam" id="PF00778">
    <property type="entry name" value="DIX"/>
    <property type="match status" value="1"/>
</dbReference>
<evidence type="ECO:0000259" key="6">
    <source>
        <dbReference type="PROSITE" id="PS50841"/>
    </source>
</evidence>
<proteinExistence type="inferred from homology"/>
<evidence type="ECO:0000256" key="1">
    <source>
        <dbReference type="ARBA" id="ARBA00006475"/>
    </source>
</evidence>
<dbReference type="Gene3D" id="1.20.1050.10">
    <property type="match status" value="1"/>
</dbReference>
<feature type="domain" description="RGS" evidence="5">
    <location>
        <begin position="282"/>
        <end position="390"/>
    </location>
</feature>
<accession>A0A8J2M9W6</accession>
<keyword evidence="8" id="KW-1185">Reference proteome</keyword>
<dbReference type="SFLD" id="SFLDS00019">
    <property type="entry name" value="Glutathione_Transferase_(cytos"/>
    <property type="match status" value="1"/>
</dbReference>
<dbReference type="InterPro" id="IPR016137">
    <property type="entry name" value="RGS"/>
</dbReference>
<dbReference type="InterPro" id="IPR012336">
    <property type="entry name" value="Thioredoxin-like_fold"/>
</dbReference>
<dbReference type="InterPro" id="IPR036282">
    <property type="entry name" value="Glutathione-S-Trfase_C_sf"/>
</dbReference>
<dbReference type="PANTHER" id="PTHR12289:SF72">
    <property type="entry name" value="GST N-TERMINAL DOMAIN-CONTAINING PROTEIN"/>
    <property type="match status" value="1"/>
</dbReference>
<dbReference type="Pfam" id="PF17171">
    <property type="entry name" value="GST_C_6"/>
    <property type="match status" value="1"/>
</dbReference>
<organism evidence="7 8">
    <name type="scientific">Cercopithifilaria johnstoni</name>
    <dbReference type="NCBI Taxonomy" id="2874296"/>
    <lineage>
        <taxon>Eukaryota</taxon>
        <taxon>Metazoa</taxon>
        <taxon>Ecdysozoa</taxon>
        <taxon>Nematoda</taxon>
        <taxon>Chromadorea</taxon>
        <taxon>Rhabditida</taxon>
        <taxon>Spirurina</taxon>
        <taxon>Spiruromorpha</taxon>
        <taxon>Filarioidea</taxon>
        <taxon>Onchocercidae</taxon>
        <taxon>Cercopithifilaria</taxon>
    </lineage>
</organism>
<dbReference type="CDD" id="cd03080">
    <property type="entry name" value="GST_N_Metaxin_like"/>
    <property type="match status" value="1"/>
</dbReference>
<dbReference type="Pfam" id="PF00615">
    <property type="entry name" value="RGS"/>
    <property type="match status" value="1"/>
</dbReference>
<dbReference type="GO" id="GO:0016055">
    <property type="term" value="P:Wnt signaling pathway"/>
    <property type="evidence" value="ECO:0007669"/>
    <property type="project" value="UniProtKB-KW"/>
</dbReference>
<name>A0A8J2M9W6_9BILA</name>
<dbReference type="Pfam" id="PF17172">
    <property type="entry name" value="GST_N_4"/>
    <property type="match status" value="1"/>
</dbReference>
<evidence type="ECO:0000313" key="8">
    <source>
        <dbReference type="Proteomes" id="UP000746747"/>
    </source>
</evidence>
<feature type="region of interest" description="Disordered" evidence="4">
    <location>
        <begin position="735"/>
        <end position="762"/>
    </location>
</feature>
<dbReference type="SFLD" id="SFLDG01180">
    <property type="entry name" value="SUF1"/>
    <property type="match status" value="1"/>
</dbReference>
<dbReference type="Gene3D" id="2.40.240.130">
    <property type="match status" value="1"/>
</dbReference>
<dbReference type="GO" id="GO:0005737">
    <property type="term" value="C:cytoplasm"/>
    <property type="evidence" value="ECO:0007669"/>
    <property type="project" value="TreeGrafter"/>
</dbReference>
<feature type="domain" description="DIX" evidence="6">
    <location>
        <begin position="761"/>
        <end position="845"/>
    </location>
</feature>
<dbReference type="InterPro" id="IPR050931">
    <property type="entry name" value="Mito_Protein_Transport_Metaxin"/>
</dbReference>
<dbReference type="InterPro" id="IPR029071">
    <property type="entry name" value="Ubiquitin-like_domsf"/>
</dbReference>
<dbReference type="SUPFAM" id="SSF47616">
    <property type="entry name" value="GST C-terminal domain-like"/>
    <property type="match status" value="1"/>
</dbReference>
<dbReference type="SUPFAM" id="SSF48097">
    <property type="entry name" value="Regulator of G-protein signaling, RGS"/>
    <property type="match status" value="1"/>
</dbReference>
<gene>
    <name evidence="7" type="ORF">CJOHNSTONI_LOCUS8386</name>
</gene>
<dbReference type="AlphaFoldDB" id="A0A8J2M9W6"/>
<dbReference type="InterPro" id="IPR040079">
    <property type="entry name" value="Glutathione_S-Trfase"/>
</dbReference>
<dbReference type="InterPro" id="IPR044926">
    <property type="entry name" value="RGS_subdomain_2"/>
</dbReference>
<evidence type="ECO:0000256" key="2">
    <source>
        <dbReference type="ARBA" id="ARBA00022687"/>
    </source>
</evidence>
<comment type="caution">
    <text evidence="7">The sequence shown here is derived from an EMBL/GenBank/DDBJ whole genome shotgun (WGS) entry which is preliminary data.</text>
</comment>
<dbReference type="SUPFAM" id="SSF52833">
    <property type="entry name" value="Thioredoxin-like"/>
    <property type="match status" value="1"/>
</dbReference>
<dbReference type="InterPro" id="IPR026928">
    <property type="entry name" value="FAX/IsoI-like"/>
</dbReference>
<dbReference type="InterPro" id="IPR036305">
    <property type="entry name" value="RGS_sf"/>
</dbReference>
<dbReference type="SUPFAM" id="SSF54236">
    <property type="entry name" value="Ubiquitin-like"/>
    <property type="match status" value="1"/>
</dbReference>
<evidence type="ECO:0000259" key="5">
    <source>
        <dbReference type="PROSITE" id="PS50132"/>
    </source>
</evidence>
<evidence type="ECO:0000256" key="3">
    <source>
        <dbReference type="PROSITE-ProRule" id="PRU00069"/>
    </source>
</evidence>
<dbReference type="EMBL" id="CAKAEH010001693">
    <property type="protein sequence ID" value="CAG9538704.1"/>
    <property type="molecule type" value="Genomic_DNA"/>
</dbReference>
<dbReference type="Gene3D" id="1.10.167.10">
    <property type="entry name" value="Regulator of G-protein Signalling 4, domain 2"/>
    <property type="match status" value="1"/>
</dbReference>
<dbReference type="SMART" id="SM00315">
    <property type="entry name" value="RGS"/>
    <property type="match status" value="1"/>
</dbReference>
<dbReference type="PROSITE" id="PS50841">
    <property type="entry name" value="DIX"/>
    <property type="match status" value="1"/>
</dbReference>
<keyword evidence="2 3" id="KW-0879">Wnt signaling pathway</keyword>
<sequence length="848" mass="97122">MPAPFLLKRDWQKDHVYLVQFPRAGCIPSLSMFALKLETWLRITKIPYSNISNEFTKFSSKKQIPFIELNGRQIPDSNYCIEHLSRVFKIDLEEQLNPMEKAQARAFTYLLEESIRWIILYNRGKNNKFLATEEGFIRHFRGAKKAIFQYVFVEKFRKKIWKLCYWQGIGRHTIDEVESIAKKDLTALSVFLGDKQYFFGFAPTTLDAIAFGNLAQLLYTPMDSDVLRKYMEENTPNLVSFIQQMREIYWQDWDEACETLSLNTRNGSKMGLTEERHRWSQKLENVLEDRDALEAFKKWMKNESSLAEHPINLHFAIIAYKNMCTMKNARAAELARSLHQKYISLKTGVCSFLHEDLRREVSFRVHAFSAGEPDPTVFDCVVLPVEQYLRQQHAQFVSSEEFIDAYNRIEEYTPKPPRIPSSLTSSRKQRKSYPCQPILTAEMLLKTQYERETTLGESEVEKLYRPVMKAPYICNATTSKNDSAVSSTFSSDANGQHPALKLSTIREEQLKGNPATHTLARVEKVDGGPMVTHCTEEGRRAFAALLIEKLSVLSARRKRNDVMSQQLRAIESRKCSAREVVNDVEPTAAEEDDELERYVRQRMADDSSKPSPSYHSPDFLNAQSLRFRRRSPRSSSPERFRHYVASPIANVFHAPNPYSTNGFAPPPISRHNRMTNINPVILKGARCDMKSMAIYDTSGIESMAPSSVSERDEAARAAIFQKARMLSYGGCASSSSFGRRSSHKQHHDFSSLSRSRGGTDPKQLMTISYKEKGRVPVVAHVPTHSITFREFRKYLGISSKSSLQFYFKTACEDGNSPYQLLLVNDDATVLPVYEGRITAECKSVSDSE</sequence>
<dbReference type="Proteomes" id="UP000746747">
    <property type="component" value="Unassembled WGS sequence"/>
</dbReference>
<dbReference type="InterPro" id="IPR038207">
    <property type="entry name" value="DIX_dom_sf"/>
</dbReference>
<evidence type="ECO:0000256" key="4">
    <source>
        <dbReference type="SAM" id="MobiDB-lite"/>
    </source>
</evidence>
<dbReference type="OrthoDB" id="10007451at2759"/>